<dbReference type="PROSITE" id="PS50983">
    <property type="entry name" value="FE_B12_PBP"/>
    <property type="match status" value="1"/>
</dbReference>
<dbReference type="PROSITE" id="PS51257">
    <property type="entry name" value="PROKAR_LIPOPROTEIN"/>
    <property type="match status" value="1"/>
</dbReference>
<keyword evidence="8" id="KW-1185">Reference proteome</keyword>
<name>A0ABS6U4V2_9PSEU</name>
<dbReference type="Pfam" id="PF01497">
    <property type="entry name" value="Peripla_BP_2"/>
    <property type="match status" value="1"/>
</dbReference>
<protein>
    <submittedName>
        <fullName evidence="7">Iron-siderophore ABC transporter substrate-binding protein</fullName>
    </submittedName>
</protein>
<evidence type="ECO:0000256" key="3">
    <source>
        <dbReference type="ARBA" id="ARBA00022448"/>
    </source>
</evidence>
<dbReference type="CDD" id="cd01146">
    <property type="entry name" value="FhuD"/>
    <property type="match status" value="1"/>
</dbReference>
<dbReference type="InterPro" id="IPR051313">
    <property type="entry name" value="Bact_iron-sidero_bind"/>
</dbReference>
<sequence>MPVLTRISCALVLVAAAACAPAAPAPDAAPADAGGAFPVTVTHAFGETVVPAEPQRVVSVGFTEQDILLALDVVPVAVTEWYGDQPNATWSWARDELGDAQPEVLRVADSYEYEKIAALRPDLIVAVNAGLDQEPYDRLSAIAPTVAHPADGPTIFGPWDAQTRLVGQALGKAEQAEELITGIKDRFAAEAAAHPQFAGVPAVFLQAPYYDGSAIAYQDGLSTEFLTDLGFVVPSDIDRFAPEGDTAQAYIPLENLGVLDGADVLLWATEDTTARTELEAQPLYRQLAAVRGGNLVFTDGELAGAIYFSSPLSLPYVLDRLVPLLEQAVVGNPETVPAP</sequence>
<comment type="caution">
    <text evidence="7">The sequence shown here is derived from an EMBL/GenBank/DDBJ whole genome shotgun (WGS) entry which is preliminary data.</text>
</comment>
<evidence type="ECO:0000313" key="8">
    <source>
        <dbReference type="Proteomes" id="UP000694300"/>
    </source>
</evidence>
<dbReference type="RefSeq" id="WP_218595418.1">
    <property type="nucleotide sequence ID" value="NZ_JADQDF010000001.1"/>
</dbReference>
<accession>A0ABS6U4V2</accession>
<evidence type="ECO:0000313" key="7">
    <source>
        <dbReference type="EMBL" id="MBW0127201.1"/>
    </source>
</evidence>
<evidence type="ECO:0000256" key="4">
    <source>
        <dbReference type="ARBA" id="ARBA00022729"/>
    </source>
</evidence>
<evidence type="ECO:0000256" key="1">
    <source>
        <dbReference type="ARBA" id="ARBA00004196"/>
    </source>
</evidence>
<dbReference type="EMBL" id="JADQDF010000001">
    <property type="protein sequence ID" value="MBW0127201.1"/>
    <property type="molecule type" value="Genomic_DNA"/>
</dbReference>
<dbReference type="PANTHER" id="PTHR30532">
    <property type="entry name" value="IRON III DICITRATE-BINDING PERIPLASMIC PROTEIN"/>
    <property type="match status" value="1"/>
</dbReference>
<comment type="subcellular location">
    <subcellularLocation>
        <location evidence="1">Cell envelope</location>
    </subcellularLocation>
</comment>
<dbReference type="PANTHER" id="PTHR30532:SF24">
    <property type="entry name" value="FERRIC ENTEROBACTIN-BINDING PERIPLASMIC PROTEIN FEPB"/>
    <property type="match status" value="1"/>
</dbReference>
<evidence type="ECO:0000259" key="6">
    <source>
        <dbReference type="PROSITE" id="PS50983"/>
    </source>
</evidence>
<evidence type="ECO:0000256" key="5">
    <source>
        <dbReference type="SAM" id="SignalP"/>
    </source>
</evidence>
<evidence type="ECO:0000256" key="2">
    <source>
        <dbReference type="ARBA" id="ARBA00008814"/>
    </source>
</evidence>
<organism evidence="7 8">
    <name type="scientific">Pseudonocardia oceani</name>
    <dbReference type="NCBI Taxonomy" id="2792013"/>
    <lineage>
        <taxon>Bacteria</taxon>
        <taxon>Bacillati</taxon>
        <taxon>Actinomycetota</taxon>
        <taxon>Actinomycetes</taxon>
        <taxon>Pseudonocardiales</taxon>
        <taxon>Pseudonocardiaceae</taxon>
        <taxon>Pseudonocardia</taxon>
    </lineage>
</organism>
<dbReference type="Proteomes" id="UP000694300">
    <property type="component" value="Unassembled WGS sequence"/>
</dbReference>
<reference evidence="7 8" key="1">
    <citation type="submission" date="2020-11" db="EMBL/GenBank/DDBJ databases">
        <title>Pseudonocardia abyssalis sp. nov. and Pseudonocardia oceani sp. nov., description and phylogenomic analysis of two novel actinomycetes isolated from the deep Southern Ocean.</title>
        <authorList>
            <person name="Parra J."/>
        </authorList>
    </citation>
    <scope>NUCLEOTIDE SEQUENCE [LARGE SCALE GENOMIC DNA]</scope>
    <source>
        <strain evidence="8">KRD185</strain>
    </source>
</reference>
<dbReference type="InterPro" id="IPR002491">
    <property type="entry name" value="ABC_transptr_periplasmic_BD"/>
</dbReference>
<feature type="domain" description="Fe/B12 periplasmic-binding" evidence="6">
    <location>
        <begin position="56"/>
        <end position="329"/>
    </location>
</feature>
<keyword evidence="4 5" id="KW-0732">Signal</keyword>
<feature type="signal peptide" evidence="5">
    <location>
        <begin position="1"/>
        <end position="22"/>
    </location>
</feature>
<proteinExistence type="inferred from homology"/>
<keyword evidence="3" id="KW-0813">Transport</keyword>
<gene>
    <name evidence="7" type="ORF">I4I82_05840</name>
</gene>
<comment type="similarity">
    <text evidence="2">Belongs to the bacterial solute-binding protein 8 family.</text>
</comment>
<feature type="chain" id="PRO_5045802048" evidence="5">
    <location>
        <begin position="23"/>
        <end position="339"/>
    </location>
</feature>